<accession>A0AAV7K6G1</accession>
<evidence type="ECO:0000256" key="5">
    <source>
        <dbReference type="SAM" id="MobiDB-lite"/>
    </source>
</evidence>
<evidence type="ECO:0000256" key="3">
    <source>
        <dbReference type="ARBA" id="ARBA00023163"/>
    </source>
</evidence>
<dbReference type="SUPFAM" id="SSF57959">
    <property type="entry name" value="Leucine zipper domain"/>
    <property type="match status" value="1"/>
</dbReference>
<proteinExistence type="predicted"/>
<dbReference type="InterPro" id="IPR004827">
    <property type="entry name" value="bZIP"/>
</dbReference>
<evidence type="ECO:0000259" key="6">
    <source>
        <dbReference type="PROSITE" id="PS50217"/>
    </source>
</evidence>
<feature type="domain" description="BZIP" evidence="6">
    <location>
        <begin position="259"/>
        <end position="322"/>
    </location>
</feature>
<comment type="caution">
    <text evidence="7">The sequence shown here is derived from an EMBL/GenBank/DDBJ whole genome shotgun (WGS) entry which is preliminary data.</text>
</comment>
<evidence type="ECO:0000313" key="8">
    <source>
        <dbReference type="Proteomes" id="UP001165289"/>
    </source>
</evidence>
<protein>
    <recommendedName>
        <fullName evidence="6">BZIP domain-containing protein</fullName>
    </recommendedName>
</protein>
<feature type="compositionally biased region" description="Polar residues" evidence="5">
    <location>
        <begin position="1"/>
        <end position="27"/>
    </location>
</feature>
<dbReference type="Gene3D" id="1.10.880.10">
    <property type="entry name" value="Transcription factor, Skn-1-like, DNA-binding domain"/>
    <property type="match status" value="1"/>
</dbReference>
<keyword evidence="4" id="KW-0175">Coiled coil</keyword>
<dbReference type="InterPro" id="IPR008917">
    <property type="entry name" value="TF_DNA-bd_sf"/>
</dbReference>
<gene>
    <name evidence="7" type="ORF">LOD99_16234</name>
</gene>
<dbReference type="PROSITE" id="PS50217">
    <property type="entry name" value="BZIP"/>
    <property type="match status" value="1"/>
</dbReference>
<evidence type="ECO:0000313" key="7">
    <source>
        <dbReference type="EMBL" id="KAI6656932.1"/>
    </source>
</evidence>
<evidence type="ECO:0000256" key="2">
    <source>
        <dbReference type="ARBA" id="ARBA00023125"/>
    </source>
</evidence>
<keyword evidence="1" id="KW-0805">Transcription regulation</keyword>
<dbReference type="InterPro" id="IPR046347">
    <property type="entry name" value="bZIP_sf"/>
</dbReference>
<sequence length="325" mass="37127">MATQVCSYEQEDLSSTTDVSSIKSECQSPLPKPSNPFSIENLLKLEPTSPSTLPGDVEESDEKDNNNNQHNNSVDLTNNQAAMLFHQAQLQHYWGYMLLNNIIRQQRSAEQIKTVFVASPVQVAAGLKAQKAAINKRYPSKKKFQNLTSTFKAPESKGIKRHNIITPLTEKRIKLELDIEDANLHSQKESRNITRDEYEQKCSKALSLLHREFTSIPDASLTNKTFLEMVDINKVLNISAIDLNNIIDDVTYTDQERAYIRELRRKAMNKKAAEECRKRKKNEEHNLEEEFLTLNNQRRALMGQKQNLANEIADFKQSVGILPPE</sequence>
<feature type="coiled-coil region" evidence="4">
    <location>
        <begin position="264"/>
        <end position="318"/>
    </location>
</feature>
<keyword evidence="8" id="KW-1185">Reference proteome</keyword>
<reference evidence="7 8" key="1">
    <citation type="journal article" date="2023" name="BMC Biol.">
        <title>The compact genome of the sponge Oopsacas minuta (Hexactinellida) is lacking key metazoan core genes.</title>
        <authorList>
            <person name="Santini S."/>
            <person name="Schenkelaars Q."/>
            <person name="Jourda C."/>
            <person name="Duchesne M."/>
            <person name="Belahbib H."/>
            <person name="Rocher C."/>
            <person name="Selva M."/>
            <person name="Riesgo A."/>
            <person name="Vervoort M."/>
            <person name="Leys S.P."/>
            <person name="Kodjabachian L."/>
            <person name="Le Bivic A."/>
            <person name="Borchiellini C."/>
            <person name="Claverie J.M."/>
            <person name="Renard E."/>
        </authorList>
    </citation>
    <scope>NUCLEOTIDE SEQUENCE [LARGE SCALE GENOMIC DNA]</scope>
    <source>
        <strain evidence="7">SPO-2</strain>
    </source>
</reference>
<dbReference type="GO" id="GO:0003677">
    <property type="term" value="F:DNA binding"/>
    <property type="evidence" value="ECO:0007669"/>
    <property type="project" value="UniProtKB-KW"/>
</dbReference>
<dbReference type="Pfam" id="PF00170">
    <property type="entry name" value="bZIP_1"/>
    <property type="match status" value="1"/>
</dbReference>
<keyword evidence="2" id="KW-0238">DNA-binding</keyword>
<evidence type="ECO:0000256" key="4">
    <source>
        <dbReference type="SAM" id="Coils"/>
    </source>
</evidence>
<organism evidence="7 8">
    <name type="scientific">Oopsacas minuta</name>
    <dbReference type="NCBI Taxonomy" id="111878"/>
    <lineage>
        <taxon>Eukaryota</taxon>
        <taxon>Metazoa</taxon>
        <taxon>Porifera</taxon>
        <taxon>Hexactinellida</taxon>
        <taxon>Hexasterophora</taxon>
        <taxon>Lyssacinosida</taxon>
        <taxon>Leucopsacidae</taxon>
        <taxon>Oopsacas</taxon>
    </lineage>
</organism>
<dbReference type="SUPFAM" id="SSF47454">
    <property type="entry name" value="A DNA-binding domain in eukaryotic transcription factors"/>
    <property type="match status" value="1"/>
</dbReference>
<dbReference type="GO" id="GO:0003700">
    <property type="term" value="F:DNA-binding transcription factor activity"/>
    <property type="evidence" value="ECO:0007669"/>
    <property type="project" value="InterPro"/>
</dbReference>
<dbReference type="AlphaFoldDB" id="A0AAV7K6G1"/>
<name>A0AAV7K6G1_9METZ</name>
<feature type="region of interest" description="Disordered" evidence="5">
    <location>
        <begin position="1"/>
        <end position="74"/>
    </location>
</feature>
<dbReference type="Proteomes" id="UP001165289">
    <property type="component" value="Unassembled WGS sequence"/>
</dbReference>
<evidence type="ECO:0000256" key="1">
    <source>
        <dbReference type="ARBA" id="ARBA00023015"/>
    </source>
</evidence>
<keyword evidence="3" id="KW-0804">Transcription</keyword>
<dbReference type="EMBL" id="JAKMXF010000133">
    <property type="protein sequence ID" value="KAI6656932.1"/>
    <property type="molecule type" value="Genomic_DNA"/>
</dbReference>